<dbReference type="Gene3D" id="3.30.565.10">
    <property type="entry name" value="Histidine kinase-like ATPase, C-terminal domain"/>
    <property type="match status" value="1"/>
</dbReference>
<evidence type="ECO:0000313" key="3">
    <source>
        <dbReference type="Proteomes" id="UP000007879"/>
    </source>
</evidence>
<reference evidence="2" key="2">
    <citation type="submission" date="2024-06" db="UniProtKB">
        <authorList>
            <consortium name="EnsemblMetazoa"/>
        </authorList>
    </citation>
    <scope>IDENTIFICATION</scope>
</reference>
<dbReference type="InterPro" id="IPR052972">
    <property type="entry name" value="Sacsin_chaperone_reg"/>
</dbReference>
<dbReference type="RefSeq" id="XP_019854165.1">
    <property type="nucleotide sequence ID" value="XM_019998606.1"/>
</dbReference>
<protein>
    <recommendedName>
        <fullName evidence="1">Sacsin/Nov domain-containing protein</fullName>
    </recommendedName>
</protein>
<feature type="domain" description="Sacsin/Nov" evidence="1">
    <location>
        <begin position="19"/>
        <end position="125"/>
    </location>
</feature>
<accession>A0AAN0JAS8</accession>
<dbReference type="NCBIfam" id="NF047352">
    <property type="entry name" value="P_loop_sacsin"/>
    <property type="match status" value="1"/>
</dbReference>
<dbReference type="InterPro" id="IPR058210">
    <property type="entry name" value="SACS/Nov_dom"/>
</dbReference>
<dbReference type="InterPro" id="IPR036890">
    <property type="entry name" value="HATPase_C_sf"/>
</dbReference>
<evidence type="ECO:0000313" key="2">
    <source>
        <dbReference type="EnsemblMetazoa" id="XP_019854165.1"/>
    </source>
</evidence>
<keyword evidence="3" id="KW-1185">Reference proteome</keyword>
<name>A0AAN0JAS8_AMPQE</name>
<dbReference type="GeneID" id="100634592"/>
<evidence type="ECO:0000259" key="1">
    <source>
        <dbReference type="Pfam" id="PF25794"/>
    </source>
</evidence>
<dbReference type="Pfam" id="PF25794">
    <property type="entry name" value="SACS"/>
    <property type="match status" value="1"/>
</dbReference>
<proteinExistence type="predicted"/>
<dbReference type="GO" id="GO:0030544">
    <property type="term" value="F:Hsp70 protein binding"/>
    <property type="evidence" value="ECO:0007669"/>
    <property type="project" value="TreeGrafter"/>
</dbReference>
<dbReference type="EnsemblMetazoa" id="XM_019998606.1">
    <property type="protein sequence ID" value="XP_019854165.1"/>
    <property type="gene ID" value="LOC100634592"/>
</dbReference>
<dbReference type="PANTHER" id="PTHR15600">
    <property type="entry name" value="SACSIN"/>
    <property type="match status" value="1"/>
</dbReference>
<organism evidence="2 3">
    <name type="scientific">Amphimedon queenslandica</name>
    <name type="common">Sponge</name>
    <dbReference type="NCBI Taxonomy" id="400682"/>
    <lineage>
        <taxon>Eukaryota</taxon>
        <taxon>Metazoa</taxon>
        <taxon>Porifera</taxon>
        <taxon>Demospongiae</taxon>
        <taxon>Heteroscleromorpha</taxon>
        <taxon>Haplosclerida</taxon>
        <taxon>Niphatidae</taxon>
        <taxon>Amphimedon</taxon>
    </lineage>
</organism>
<dbReference type="PANTHER" id="PTHR15600:SF42">
    <property type="entry name" value="SACSIN"/>
    <property type="match status" value="1"/>
</dbReference>
<reference evidence="3" key="1">
    <citation type="journal article" date="2010" name="Nature">
        <title>The Amphimedon queenslandica genome and the evolution of animal complexity.</title>
        <authorList>
            <person name="Srivastava M."/>
            <person name="Simakov O."/>
            <person name="Chapman J."/>
            <person name="Fahey B."/>
            <person name="Gauthier M.E."/>
            <person name="Mitros T."/>
            <person name="Richards G.S."/>
            <person name="Conaco C."/>
            <person name="Dacre M."/>
            <person name="Hellsten U."/>
            <person name="Larroux C."/>
            <person name="Putnam N.H."/>
            <person name="Stanke M."/>
            <person name="Adamska M."/>
            <person name="Darling A."/>
            <person name="Degnan S.M."/>
            <person name="Oakley T.H."/>
            <person name="Plachetzki D.C."/>
            <person name="Zhai Y."/>
            <person name="Adamski M."/>
            <person name="Calcino A."/>
            <person name="Cummins S.F."/>
            <person name="Goodstein D.M."/>
            <person name="Harris C."/>
            <person name="Jackson D.J."/>
            <person name="Leys S.P."/>
            <person name="Shu S."/>
            <person name="Woodcroft B.J."/>
            <person name="Vervoort M."/>
            <person name="Kosik K.S."/>
            <person name="Manning G."/>
            <person name="Degnan B.M."/>
            <person name="Rokhsar D.S."/>
        </authorList>
    </citation>
    <scope>NUCLEOTIDE SEQUENCE [LARGE SCALE GENOMIC DNA]</scope>
</reference>
<dbReference type="Proteomes" id="UP000007879">
    <property type="component" value="Unassembled WGS sequence"/>
</dbReference>
<sequence length="131" mass="14612">MATTKTRSRRGGIKIEAPPITKHISRTLDRYPDGGQILKELIQNADDAGATVRKFCLDTKQYPENDLMFPTLNLFQGPALLAYNNAIFQEEDWEHFGRIENSGKETAALKVGRFGVGFLSVFHITGKALTN</sequence>
<dbReference type="SUPFAM" id="SSF55874">
    <property type="entry name" value="ATPase domain of HSP90 chaperone/DNA topoisomerase II/histidine kinase"/>
    <property type="match status" value="1"/>
</dbReference>
<dbReference type="KEGG" id="aqu:100634592"/>
<dbReference type="AlphaFoldDB" id="A0AAN0JAS8"/>